<evidence type="ECO:0000256" key="2">
    <source>
        <dbReference type="ARBA" id="ARBA00022737"/>
    </source>
</evidence>
<dbReference type="Pfam" id="PF14598">
    <property type="entry name" value="PAS_11"/>
    <property type="match status" value="1"/>
</dbReference>
<feature type="region of interest" description="Disordered" evidence="7">
    <location>
        <begin position="580"/>
        <end position="673"/>
    </location>
</feature>
<keyword evidence="11" id="KW-1185">Reference proteome</keyword>
<dbReference type="Proteomes" id="UP001652700">
    <property type="component" value="Unplaced"/>
</dbReference>
<feature type="domain" description="PAS" evidence="8">
    <location>
        <begin position="154"/>
        <end position="218"/>
    </location>
</feature>
<dbReference type="InterPro" id="IPR011598">
    <property type="entry name" value="bHLH_dom"/>
</dbReference>
<dbReference type="InterPro" id="IPR056193">
    <property type="entry name" value="bHLH_NCOA1-3"/>
</dbReference>
<protein>
    <submittedName>
        <fullName evidence="12">Nuclear receptor coactivator 2 isoform X5</fullName>
    </submittedName>
</protein>
<feature type="region of interest" description="Disordered" evidence="7">
    <location>
        <begin position="415"/>
        <end position="460"/>
    </location>
</feature>
<feature type="region of interest" description="Disordered" evidence="7">
    <location>
        <begin position="688"/>
        <end position="757"/>
    </location>
</feature>
<organism evidence="12">
    <name type="scientific">Diabrotica virgifera virgifera</name>
    <name type="common">western corn rootworm</name>
    <dbReference type="NCBI Taxonomy" id="50390"/>
    <lineage>
        <taxon>Eukaryota</taxon>
        <taxon>Metazoa</taxon>
        <taxon>Ecdysozoa</taxon>
        <taxon>Arthropoda</taxon>
        <taxon>Hexapoda</taxon>
        <taxon>Insecta</taxon>
        <taxon>Pterygota</taxon>
        <taxon>Neoptera</taxon>
        <taxon>Endopterygota</taxon>
        <taxon>Coleoptera</taxon>
        <taxon>Polyphaga</taxon>
        <taxon>Cucujiformia</taxon>
        <taxon>Chrysomeloidea</taxon>
        <taxon>Chrysomelidae</taxon>
        <taxon>Galerucinae</taxon>
        <taxon>Diabroticina</taxon>
        <taxon>Diabroticites</taxon>
        <taxon>Diabrotica</taxon>
    </lineage>
</organism>
<evidence type="ECO:0000256" key="1">
    <source>
        <dbReference type="ARBA" id="ARBA00009933"/>
    </source>
</evidence>
<keyword evidence="12" id="KW-0675">Receptor</keyword>
<dbReference type="GeneID" id="114324944"/>
<dbReference type="SMART" id="SM00091">
    <property type="entry name" value="PAS"/>
    <property type="match status" value="2"/>
</dbReference>
<evidence type="ECO:0000313" key="12">
    <source>
        <dbReference type="RefSeq" id="XP_028128671.1"/>
    </source>
</evidence>
<keyword evidence="4" id="KW-0010">Activator</keyword>
<evidence type="ECO:0000259" key="8">
    <source>
        <dbReference type="PROSITE" id="PS50112"/>
    </source>
</evidence>
<feature type="region of interest" description="Disordered" evidence="7">
    <location>
        <begin position="487"/>
        <end position="564"/>
    </location>
</feature>
<keyword evidence="5" id="KW-0804">Transcription</keyword>
<feature type="compositionally biased region" description="Polar residues" evidence="7">
    <location>
        <begin position="1075"/>
        <end position="1126"/>
    </location>
</feature>
<sequence>MLEHSAMYLNVTPPYEEDTSFFPDFYTTRLGPCDLQDPVWGKMSALTAGVNKKRKKSETKPQAQINKCNNEKRRREQENIYIEELAELISANFGDMSSLSVKPDKCAILQEAVNQIRSIKQQESATQSSDPVQQGEVSSSRPTILSNDVYGPLLLEALEGFLFVINSEGKVEHVTENVSNYIKFTKDDVLGSSIYNFIHHGDHAKFHSSLLPMTIEWGNEQQVNSKSKSIDIRLLVKPPDDLDKTIEEKQQRVSSYELMHISSTQLKDHLSVSEEDGSDSGPCLLCVASRISHRDKATCSIEQFTTKLDITGKVICVDTSGLTDTLAQYIKKELKNRPLRELVPQQEVHKVTAHLRETLSLGQSSSPIYRLQIGADRLIQVQTKSKLFKTNPHANNDSDFIMATHSVIGENDLVGTESVSGTSNSSSTGVGGPLMPSVVNGNRNGPPISSGSENSNNTLLNSSSTYQTFHLDNEFNFDIFPSSTWELESTNWPEGRPDSRTSVTPTPRPPSNPSYSNAPTVVQSSPFSSQPSPTVPNPPTPVATNPYNTGTGNFFNSMNDQGFSMDEQKDTKANVLEESAMMAEPNKLRKLLTKPQNNNNENDDKNKDRILKELLNQQDEESIRNDNRGSPRGMMNRASIPGPSEQPKTSSSSTGNDMLRKLLNDKNDDDDLERAGMKNKSELLQQLLKPERDADDDKKKETQCNDDTLMRSLGFPSSPTDRSRKRSIDDKDNIPAKRTSDGSQVSSSGTSTGTSLREKNKMLASLLDKNFSNHQPIPPIPASVISATPQEKLPRISDPNKSIQMVMGQNTMNNSRMGVNRLPGRQTTNYLSNVLSSNNNVQRNDNRQMSQVNSSCYASPATSTTDNSIWDTNMQPSNDPLLSELLDQVIEFVPDEIMQLLDGGDGQQSNNFALSEAVAINNIQKSLMQCETVVKSPGSLISLSGNPPAYSSANLSSQNNAVFPPPPNYSQAKFTRMPIRGANVGNQQFSGVINAPNLLQRKQLLLHQQEQKRRLLLQQKQQHLLIPSNAAANEISNNINSIQSIDSLLNNSVAPNVSLQRSSSVPSESQLSPPYGQTSRVANQQPYSPHSQQMASPAFPQTTSVGNYQNSAAMSPQSQFNSQLSPRQAYPQANTQNANWQQAQSRMTVQQNPMLGAQLTRPPQQTQRSINSPGSVSARHSPYPTNDQFPPPNSPNSAFNNQYLRLQRANSVPTATTQLPGVSGSAPTSEFVRQELRAVVGARTAQAQPAAGTTAPPTRPPSQMQISQQQQVNDLETLGLNFEMGSGASDSPKLWGAMGSDMGSMSPQPVNSRNTMEEGRQGDQKSSLLQKLLSE</sequence>
<name>A0A6P7F077_DIAVI</name>
<dbReference type="GO" id="GO:0045944">
    <property type="term" value="P:positive regulation of transcription by RNA polymerase II"/>
    <property type="evidence" value="ECO:0007669"/>
    <property type="project" value="TreeGrafter"/>
</dbReference>
<dbReference type="SUPFAM" id="SSF47459">
    <property type="entry name" value="HLH, helix-loop-helix DNA-binding domain"/>
    <property type="match status" value="1"/>
</dbReference>
<feature type="region of interest" description="Disordered" evidence="7">
    <location>
        <begin position="120"/>
        <end position="141"/>
    </location>
</feature>
<feature type="domain" description="BHLH" evidence="9">
    <location>
        <begin position="62"/>
        <end position="119"/>
    </location>
</feature>
<feature type="compositionally biased region" description="Basic and acidic residues" evidence="7">
    <location>
        <begin position="602"/>
        <end position="612"/>
    </location>
</feature>
<keyword evidence="2" id="KW-0677">Repeat</keyword>
<comment type="similarity">
    <text evidence="1">Belongs to the SRC/p160 nuclear receptor coactivator family.</text>
</comment>
<dbReference type="OrthoDB" id="10035882at2759"/>
<keyword evidence="6" id="KW-0539">Nucleus</keyword>
<feature type="compositionally biased region" description="Low complexity" evidence="7">
    <location>
        <begin position="741"/>
        <end position="755"/>
    </location>
</feature>
<feature type="region of interest" description="Disordered" evidence="7">
    <location>
        <begin position="1282"/>
        <end position="1335"/>
    </location>
</feature>
<evidence type="ECO:0000313" key="11">
    <source>
        <dbReference type="Proteomes" id="UP001652700"/>
    </source>
</evidence>
<dbReference type="GO" id="GO:0003713">
    <property type="term" value="F:transcription coactivator activity"/>
    <property type="evidence" value="ECO:0007669"/>
    <property type="project" value="InterPro"/>
</dbReference>
<feature type="compositionally biased region" description="Polar residues" evidence="7">
    <location>
        <begin position="1161"/>
        <end position="1175"/>
    </location>
</feature>
<feature type="compositionally biased region" description="Low complexity" evidence="7">
    <location>
        <begin position="1060"/>
        <end position="1073"/>
    </location>
</feature>
<keyword evidence="3" id="KW-0805">Transcription regulation</keyword>
<dbReference type="CDD" id="cd11439">
    <property type="entry name" value="bHLH-PAS_SRC"/>
    <property type="match status" value="1"/>
</dbReference>
<dbReference type="Gene3D" id="3.30.450.20">
    <property type="entry name" value="PAS domain"/>
    <property type="match status" value="2"/>
</dbReference>
<dbReference type="PANTHER" id="PTHR10684">
    <property type="entry name" value="NUCLEAR RECEPTOR COACTIVATOR"/>
    <property type="match status" value="1"/>
</dbReference>
<evidence type="ECO:0000313" key="10">
    <source>
        <dbReference type="EnsemblMetazoa" id="XP_028128671.1"/>
    </source>
</evidence>
<evidence type="ECO:0000256" key="6">
    <source>
        <dbReference type="ARBA" id="ARBA00023242"/>
    </source>
</evidence>
<dbReference type="InterPro" id="IPR035965">
    <property type="entry name" value="PAS-like_dom_sf"/>
</dbReference>
<dbReference type="GO" id="GO:0005634">
    <property type="term" value="C:nucleus"/>
    <property type="evidence" value="ECO:0007669"/>
    <property type="project" value="InterPro"/>
</dbReference>
<feature type="compositionally biased region" description="Low complexity" evidence="7">
    <location>
        <begin position="513"/>
        <end position="532"/>
    </location>
</feature>
<dbReference type="FunFam" id="4.10.280.10:FF:000008">
    <property type="entry name" value="Nuclear receptor coactivator"/>
    <property type="match status" value="1"/>
</dbReference>
<dbReference type="SMART" id="SM00353">
    <property type="entry name" value="HLH"/>
    <property type="match status" value="1"/>
</dbReference>
<feature type="compositionally biased region" description="Low complexity" evidence="7">
    <location>
        <begin position="449"/>
        <end position="460"/>
    </location>
</feature>
<dbReference type="GO" id="GO:0016922">
    <property type="term" value="F:nuclear receptor binding"/>
    <property type="evidence" value="ECO:0007669"/>
    <property type="project" value="TreeGrafter"/>
</dbReference>
<gene>
    <name evidence="12" type="primary">LOC114324944</name>
</gene>
<feature type="compositionally biased region" description="Polar residues" evidence="7">
    <location>
        <begin position="550"/>
        <end position="562"/>
    </location>
</feature>
<feature type="region of interest" description="Disordered" evidence="7">
    <location>
        <begin position="50"/>
        <end position="71"/>
    </location>
</feature>
<feature type="region of interest" description="Disordered" evidence="7">
    <location>
        <begin position="1243"/>
        <end position="1270"/>
    </location>
</feature>
<evidence type="ECO:0000256" key="5">
    <source>
        <dbReference type="ARBA" id="ARBA00023163"/>
    </source>
</evidence>
<evidence type="ECO:0000256" key="7">
    <source>
        <dbReference type="SAM" id="MobiDB-lite"/>
    </source>
</evidence>
<feature type="compositionally biased region" description="Polar residues" evidence="7">
    <location>
        <begin position="1303"/>
        <end position="1314"/>
    </location>
</feature>
<dbReference type="SUPFAM" id="SSF55785">
    <property type="entry name" value="PYP-like sensor domain (PAS domain)"/>
    <property type="match status" value="2"/>
</dbReference>
<feature type="compositionally biased region" description="Low complexity" evidence="7">
    <location>
        <begin position="1324"/>
        <end position="1335"/>
    </location>
</feature>
<dbReference type="Pfam" id="PF23172">
    <property type="entry name" value="bHLH_NCOA"/>
    <property type="match status" value="1"/>
</dbReference>
<dbReference type="PANTHER" id="PTHR10684:SF4">
    <property type="entry name" value="TAIMAN, ISOFORM G"/>
    <property type="match status" value="1"/>
</dbReference>
<evidence type="ECO:0000256" key="4">
    <source>
        <dbReference type="ARBA" id="ARBA00023159"/>
    </source>
</evidence>
<feature type="compositionally biased region" description="Low complexity" evidence="7">
    <location>
        <begin position="1132"/>
        <end position="1144"/>
    </location>
</feature>
<dbReference type="PROSITE" id="PS50112">
    <property type="entry name" value="PAS"/>
    <property type="match status" value="1"/>
</dbReference>
<dbReference type="PROSITE" id="PS50888">
    <property type="entry name" value="BHLH"/>
    <property type="match status" value="1"/>
</dbReference>
<feature type="region of interest" description="Disordered" evidence="7">
    <location>
        <begin position="1060"/>
        <end position="1148"/>
    </location>
</feature>
<evidence type="ECO:0000256" key="3">
    <source>
        <dbReference type="ARBA" id="ARBA00023015"/>
    </source>
</evidence>
<reference evidence="12" key="1">
    <citation type="submission" date="2025-04" db="UniProtKB">
        <authorList>
            <consortium name="RefSeq"/>
        </authorList>
    </citation>
    <scope>IDENTIFICATION</scope>
    <source>
        <tissue evidence="12">Whole insect</tissue>
    </source>
</reference>
<dbReference type="InterPro" id="IPR036638">
    <property type="entry name" value="HLH_DNA-bd_sf"/>
</dbReference>
<feature type="region of interest" description="Disordered" evidence="7">
    <location>
        <begin position="1160"/>
        <end position="1199"/>
    </location>
</feature>
<evidence type="ECO:0000259" key="9">
    <source>
        <dbReference type="PROSITE" id="PS50888"/>
    </source>
</evidence>
<dbReference type="RefSeq" id="XP_028128671.1">
    <property type="nucleotide sequence ID" value="XM_028272870.1"/>
</dbReference>
<feature type="compositionally biased region" description="Polar residues" evidence="7">
    <location>
        <begin position="646"/>
        <end position="655"/>
    </location>
</feature>
<accession>A0A6P7F077</accession>
<dbReference type="Gene3D" id="4.10.280.10">
    <property type="entry name" value="Helix-loop-helix DNA-binding domain"/>
    <property type="match status" value="1"/>
</dbReference>
<reference evidence="10" key="2">
    <citation type="submission" date="2025-05" db="UniProtKB">
        <authorList>
            <consortium name="EnsemblMetazoa"/>
        </authorList>
    </citation>
    <scope>IDENTIFICATION</scope>
</reference>
<dbReference type="EnsemblMetazoa" id="XM_028272870.2">
    <property type="protein sequence ID" value="XP_028128671.1"/>
    <property type="gene ID" value="LOC114324944"/>
</dbReference>
<feature type="compositionally biased region" description="Low complexity" evidence="7">
    <location>
        <begin position="415"/>
        <end position="428"/>
    </location>
</feature>
<dbReference type="GO" id="GO:0032870">
    <property type="term" value="P:cellular response to hormone stimulus"/>
    <property type="evidence" value="ECO:0007669"/>
    <property type="project" value="TreeGrafter"/>
</dbReference>
<dbReference type="GO" id="GO:0046983">
    <property type="term" value="F:protein dimerization activity"/>
    <property type="evidence" value="ECO:0007669"/>
    <property type="project" value="InterPro"/>
</dbReference>
<dbReference type="CTD" id="34242"/>
<proteinExistence type="inferred from homology"/>
<dbReference type="CDD" id="cd00130">
    <property type="entry name" value="PAS"/>
    <property type="match status" value="1"/>
</dbReference>
<feature type="compositionally biased region" description="Basic and acidic residues" evidence="7">
    <location>
        <begin position="689"/>
        <end position="703"/>
    </location>
</feature>
<dbReference type="InterPro" id="IPR017426">
    <property type="entry name" value="Nuclear_rcpt_coactivator"/>
</dbReference>
<feature type="compositionally biased region" description="Basic and acidic residues" evidence="7">
    <location>
        <begin position="726"/>
        <end position="740"/>
    </location>
</feature>
<dbReference type="InterPro" id="IPR000014">
    <property type="entry name" value="PAS"/>
</dbReference>